<accession>A0A6S7G4D3</accession>
<feature type="compositionally biased region" description="Polar residues" evidence="4">
    <location>
        <begin position="520"/>
        <end position="535"/>
    </location>
</feature>
<feature type="coiled-coil region" evidence="3">
    <location>
        <begin position="138"/>
        <end position="221"/>
    </location>
</feature>
<keyword evidence="6" id="KW-1185">Reference proteome</keyword>
<organism evidence="5 6">
    <name type="scientific">Paramuricea clavata</name>
    <name type="common">Red gorgonian</name>
    <name type="synonym">Violescent sea-whip</name>
    <dbReference type="NCBI Taxonomy" id="317549"/>
    <lineage>
        <taxon>Eukaryota</taxon>
        <taxon>Metazoa</taxon>
        <taxon>Cnidaria</taxon>
        <taxon>Anthozoa</taxon>
        <taxon>Octocorallia</taxon>
        <taxon>Malacalcyonacea</taxon>
        <taxon>Plexauridae</taxon>
        <taxon>Paramuricea</taxon>
    </lineage>
</organism>
<evidence type="ECO:0000313" key="6">
    <source>
        <dbReference type="Proteomes" id="UP001152795"/>
    </source>
</evidence>
<keyword evidence="5" id="KW-0436">Ligase</keyword>
<dbReference type="GO" id="GO:0016874">
    <property type="term" value="F:ligase activity"/>
    <property type="evidence" value="ECO:0007669"/>
    <property type="project" value="UniProtKB-KW"/>
</dbReference>
<gene>
    <name evidence="5" type="ORF">PACLA_8A039637</name>
</gene>
<comment type="caution">
    <text evidence="5">The sequence shown here is derived from an EMBL/GenBank/DDBJ whole genome shotgun (WGS) entry which is preliminary data.</text>
</comment>
<evidence type="ECO:0000313" key="5">
    <source>
        <dbReference type="EMBL" id="CAB3986595.1"/>
    </source>
</evidence>
<feature type="region of interest" description="Disordered" evidence="4">
    <location>
        <begin position="329"/>
        <end position="350"/>
    </location>
</feature>
<feature type="compositionally biased region" description="Basic and acidic residues" evidence="4">
    <location>
        <begin position="646"/>
        <end position="661"/>
    </location>
</feature>
<evidence type="ECO:0000256" key="1">
    <source>
        <dbReference type="ARBA" id="ARBA00022771"/>
    </source>
</evidence>
<dbReference type="OrthoDB" id="5961562at2759"/>
<evidence type="ECO:0000256" key="2">
    <source>
        <dbReference type="ARBA" id="ARBA00022833"/>
    </source>
</evidence>
<dbReference type="EMBL" id="CACRXK020001040">
    <property type="protein sequence ID" value="CAB3986595.1"/>
    <property type="molecule type" value="Genomic_DNA"/>
</dbReference>
<keyword evidence="1" id="KW-0479">Metal-binding</keyword>
<protein>
    <submittedName>
        <fullName evidence="5">E3 ubiquitin- ligase TTC3 isoform X4</fullName>
    </submittedName>
</protein>
<dbReference type="PANTHER" id="PTHR17550">
    <property type="entry name" value="E3 UBIQUITIN-PROTEIN LIGASE TTC3"/>
    <property type="match status" value="1"/>
</dbReference>
<reference evidence="5" key="1">
    <citation type="submission" date="2020-04" db="EMBL/GenBank/DDBJ databases">
        <authorList>
            <person name="Alioto T."/>
            <person name="Alioto T."/>
            <person name="Gomez Garrido J."/>
        </authorList>
    </citation>
    <scope>NUCLEOTIDE SEQUENCE</scope>
    <source>
        <strain evidence="5">A484AB</strain>
    </source>
</reference>
<dbReference type="Proteomes" id="UP001152795">
    <property type="component" value="Unassembled WGS sequence"/>
</dbReference>
<dbReference type="Pfam" id="PF13639">
    <property type="entry name" value="zf-RING_2"/>
    <property type="match status" value="1"/>
</dbReference>
<dbReference type="InterPro" id="IPR013083">
    <property type="entry name" value="Znf_RING/FYVE/PHD"/>
</dbReference>
<feature type="compositionally biased region" description="Polar residues" evidence="4">
    <location>
        <begin position="488"/>
        <end position="506"/>
    </location>
</feature>
<name>A0A6S7G4D3_PARCT</name>
<feature type="region of interest" description="Disordered" evidence="4">
    <location>
        <begin position="436"/>
        <end position="539"/>
    </location>
</feature>
<dbReference type="SMART" id="SM00184">
    <property type="entry name" value="RING"/>
    <property type="match status" value="1"/>
</dbReference>
<keyword evidence="2" id="KW-0862">Zinc</keyword>
<dbReference type="GO" id="GO:0008270">
    <property type="term" value="F:zinc ion binding"/>
    <property type="evidence" value="ECO:0007669"/>
    <property type="project" value="UniProtKB-KW"/>
</dbReference>
<dbReference type="SUPFAM" id="SSF57850">
    <property type="entry name" value="RING/U-box"/>
    <property type="match status" value="1"/>
</dbReference>
<feature type="region of interest" description="Disordered" evidence="4">
    <location>
        <begin position="636"/>
        <end position="661"/>
    </location>
</feature>
<evidence type="ECO:0000256" key="4">
    <source>
        <dbReference type="SAM" id="MobiDB-lite"/>
    </source>
</evidence>
<feature type="compositionally biased region" description="Polar residues" evidence="4">
    <location>
        <begin position="373"/>
        <end position="384"/>
    </location>
</feature>
<dbReference type="AlphaFoldDB" id="A0A6S7G4D3"/>
<dbReference type="InterPro" id="IPR001841">
    <property type="entry name" value="Znf_RING"/>
</dbReference>
<feature type="compositionally biased region" description="Polar residues" evidence="4">
    <location>
        <begin position="335"/>
        <end position="345"/>
    </location>
</feature>
<dbReference type="PROSITE" id="PS50089">
    <property type="entry name" value="ZF_RING_2"/>
    <property type="match status" value="1"/>
</dbReference>
<dbReference type="PANTHER" id="PTHR17550:SF4">
    <property type="entry name" value="E3 UBIQUITIN-PROTEIN LIGASE TTC3"/>
    <property type="match status" value="1"/>
</dbReference>
<keyword evidence="3" id="KW-0175">Coiled coil</keyword>
<sequence length="787" mass="87644">MLPHGTMLAMTNNNIPAIHVVSIPWDGYGLGYKTSDDNIEYTTEDAADNFKTLARRNGIKVSSPGNETGATADLSPSATEFVPRSAATSEVLPDDLRLATLPQTSLSKTDISPMNEDKKLLAMFQEVLNEKKQQFKILEDCMKEREESKSTISSLNEAKDALKEEVEKLTCDLTKLKERNSMLSEEVEALTERLIESEQYNTRLQSQVTTLQNRLQENENGQASERTMVTSLFSKFNESESEKERAWNVVEGLSNKYDMLLKDNERKQTDLITLKEQLEQVIMDKACAVSKAAMLEGELRQSKLDKDRVEVGICELICELNEYREKETRVKEVNHSASTMSSEKNTSLEKKMDSLDSINALDGDDDQNWTVVQKKTKGAKSTSHPYKPQSSDKKVNVKRSQSLDDTILGINNGFCSADKKYPQKKETVIPPLMPESWKSEYSDSQHSNVHSGLPSKPQKVAQKSSVNAEVPQKSCITAEVETPESHDTVTPTTPEVNSDSLNTARHFSSVPPVKEPTKQVKPSKQVTTSIESSQSFTSTTKTTTTTETFISEKINVPSANSIHQTPCNPNTSVDSVLTKLDVGSTLSNGTEGCFAHPLFDPAVIDMSILQTYTQPFGQNIPAPGLKTNPPSFTCGPISGLSHLNSRSKDHTKISTRQEKDKAKKNLSSFDILMNQLTEKFPSRTRNELMVLLKLAKTTFGDQGFRKKKIEEIVKRVGEIIVPENTDNTEKSAAQICSICREEMENKTVLECGHAFHGKCVNEWIQAERTCPMCRSHALTEEDFPSLA</sequence>
<dbReference type="Gene3D" id="3.30.40.10">
    <property type="entry name" value="Zinc/RING finger domain, C3HC4 (zinc finger)"/>
    <property type="match status" value="1"/>
</dbReference>
<feature type="region of interest" description="Disordered" evidence="4">
    <location>
        <begin position="373"/>
        <end position="400"/>
    </location>
</feature>
<proteinExistence type="predicted"/>
<keyword evidence="1" id="KW-0863">Zinc-finger</keyword>
<dbReference type="Gene3D" id="1.20.5.340">
    <property type="match status" value="1"/>
</dbReference>
<evidence type="ECO:0000256" key="3">
    <source>
        <dbReference type="SAM" id="Coils"/>
    </source>
</evidence>